<evidence type="ECO:0000313" key="4">
    <source>
        <dbReference type="Proteomes" id="UP000813461"/>
    </source>
</evidence>
<evidence type="ECO:0000313" key="3">
    <source>
        <dbReference type="EMBL" id="KAH7088777.1"/>
    </source>
</evidence>
<keyword evidence="1" id="KW-0472">Membrane</keyword>
<protein>
    <recommendedName>
        <fullName evidence="2">DUF6594 domain-containing protein</fullName>
    </recommendedName>
</protein>
<reference evidence="3" key="1">
    <citation type="journal article" date="2021" name="Nat. Commun.">
        <title>Genetic determinants of endophytism in the Arabidopsis root mycobiome.</title>
        <authorList>
            <person name="Mesny F."/>
            <person name="Miyauchi S."/>
            <person name="Thiergart T."/>
            <person name="Pickel B."/>
            <person name="Atanasova L."/>
            <person name="Karlsson M."/>
            <person name="Huettel B."/>
            <person name="Barry K.W."/>
            <person name="Haridas S."/>
            <person name="Chen C."/>
            <person name="Bauer D."/>
            <person name="Andreopoulos W."/>
            <person name="Pangilinan J."/>
            <person name="LaButti K."/>
            <person name="Riley R."/>
            <person name="Lipzen A."/>
            <person name="Clum A."/>
            <person name="Drula E."/>
            <person name="Henrissat B."/>
            <person name="Kohler A."/>
            <person name="Grigoriev I.V."/>
            <person name="Martin F.M."/>
            <person name="Hacquard S."/>
        </authorList>
    </citation>
    <scope>NUCLEOTIDE SEQUENCE</scope>
    <source>
        <strain evidence="3">MPI-SDFR-AT-0120</strain>
    </source>
</reference>
<dbReference type="OrthoDB" id="3533814at2759"/>
<sequence length="268" mass="29741">MDVEKLAGAPRYLAGFPSLTAFIATDRDHTSAIFKRFKRLGARNLLHLQSRLAALQVDLDVFDREEEHGGLDAKQYSRNWESFSAVAETDPRQKQKKALLDEIGRTLADYREALIYESQLASLPPPTKRTLEAFRYHFFNQDSGSPFPTLGGSSATLFEDQDDLVALREEDRDRLTAVIQDHCSSFFKIGRPQGDIIYASDRRIARFVTVISTINAAALLVGAIVSLYAIKSPKTRLGIIALFTALFAGNVGILTNARRTELFAATAA</sequence>
<keyword evidence="4" id="KW-1185">Reference proteome</keyword>
<name>A0A8K0VZH3_9PLEO</name>
<evidence type="ECO:0000256" key="1">
    <source>
        <dbReference type="SAM" id="Phobius"/>
    </source>
</evidence>
<accession>A0A8K0VZH3</accession>
<feature type="transmembrane region" description="Helical" evidence="1">
    <location>
        <begin position="236"/>
        <end position="254"/>
    </location>
</feature>
<dbReference type="AlphaFoldDB" id="A0A8K0VZH3"/>
<dbReference type="PANTHER" id="PTHR34502">
    <property type="entry name" value="DUF6594 DOMAIN-CONTAINING PROTEIN-RELATED"/>
    <property type="match status" value="1"/>
</dbReference>
<dbReference type="EMBL" id="JAGMVJ010000007">
    <property type="protein sequence ID" value="KAH7088777.1"/>
    <property type="molecule type" value="Genomic_DNA"/>
</dbReference>
<organism evidence="3 4">
    <name type="scientific">Paraphoma chrysanthemicola</name>
    <dbReference type="NCBI Taxonomy" id="798071"/>
    <lineage>
        <taxon>Eukaryota</taxon>
        <taxon>Fungi</taxon>
        <taxon>Dikarya</taxon>
        <taxon>Ascomycota</taxon>
        <taxon>Pezizomycotina</taxon>
        <taxon>Dothideomycetes</taxon>
        <taxon>Pleosporomycetidae</taxon>
        <taxon>Pleosporales</taxon>
        <taxon>Pleosporineae</taxon>
        <taxon>Phaeosphaeriaceae</taxon>
        <taxon>Paraphoma</taxon>
    </lineage>
</organism>
<dbReference type="PANTHER" id="PTHR34502:SF4">
    <property type="entry name" value="DUF6594 DOMAIN-CONTAINING PROTEIN"/>
    <property type="match status" value="1"/>
</dbReference>
<comment type="caution">
    <text evidence="3">The sequence shown here is derived from an EMBL/GenBank/DDBJ whole genome shotgun (WGS) entry which is preliminary data.</text>
</comment>
<dbReference type="Pfam" id="PF20237">
    <property type="entry name" value="DUF6594"/>
    <property type="match status" value="1"/>
</dbReference>
<feature type="domain" description="DUF6594" evidence="2">
    <location>
        <begin position="16"/>
        <end position="268"/>
    </location>
</feature>
<gene>
    <name evidence="3" type="ORF">FB567DRAFT_619589</name>
</gene>
<dbReference type="Proteomes" id="UP000813461">
    <property type="component" value="Unassembled WGS sequence"/>
</dbReference>
<keyword evidence="1" id="KW-0812">Transmembrane</keyword>
<evidence type="ECO:0000259" key="2">
    <source>
        <dbReference type="Pfam" id="PF20237"/>
    </source>
</evidence>
<proteinExistence type="predicted"/>
<keyword evidence="1" id="KW-1133">Transmembrane helix</keyword>
<dbReference type="InterPro" id="IPR046529">
    <property type="entry name" value="DUF6594"/>
</dbReference>
<feature type="transmembrane region" description="Helical" evidence="1">
    <location>
        <begin position="207"/>
        <end position="230"/>
    </location>
</feature>